<dbReference type="CDD" id="cd02440">
    <property type="entry name" value="AdoMet_MTases"/>
    <property type="match status" value="1"/>
</dbReference>
<evidence type="ECO:0000256" key="2">
    <source>
        <dbReference type="ARBA" id="ARBA00022679"/>
    </source>
</evidence>
<comment type="caution">
    <text evidence="6">The sequence shown here is derived from an EMBL/GenBank/DDBJ whole genome shotgun (WGS) entry which is preliminary data.</text>
</comment>
<dbReference type="Pfam" id="PF08100">
    <property type="entry name" value="Dimerisation"/>
    <property type="match status" value="1"/>
</dbReference>
<evidence type="ECO:0000313" key="6">
    <source>
        <dbReference type="EMBL" id="MFC6034541.1"/>
    </source>
</evidence>
<dbReference type="InterPro" id="IPR001077">
    <property type="entry name" value="COMT_C"/>
</dbReference>
<sequence>MTEFYEAPPVDDRAIWDLWLSMHYFPAATAVQEAGVFEALEAEPLSLDDLADKLSLNPKALGVVMSLVAALGLVNRREGVWRLTPHARTYLLSGTTYSWSPLFEIYKNGTPLHGELLSLLKTGKTPREDKPSDGWEAGKVPPDAARSIAKFMHAHSLPAAVAAARSGAFSKVKKLLDVGGGSGVFSIAAAQRNPSLSATIMDLDTMCDAASELFIASSGVADRVDTIAVDMFREDWPTGYDALFFSNVFHDWDDDINAQLSKKSFDALPSGGRIILHEILMNDNEDGPMTPASFSVLMLRGTKGKQYTFRELTKYLEDAGFVSVDAVQTSPYYSLVSAVKP</sequence>
<dbReference type="Pfam" id="PF00891">
    <property type="entry name" value="Methyltransf_2"/>
    <property type="match status" value="1"/>
</dbReference>
<dbReference type="GO" id="GO:0032259">
    <property type="term" value="P:methylation"/>
    <property type="evidence" value="ECO:0007669"/>
    <property type="project" value="UniProtKB-KW"/>
</dbReference>
<evidence type="ECO:0000313" key="7">
    <source>
        <dbReference type="Proteomes" id="UP001596116"/>
    </source>
</evidence>
<dbReference type="InterPro" id="IPR012967">
    <property type="entry name" value="COMT_dimerisation"/>
</dbReference>
<dbReference type="SUPFAM" id="SSF53335">
    <property type="entry name" value="S-adenosyl-L-methionine-dependent methyltransferases"/>
    <property type="match status" value="1"/>
</dbReference>
<evidence type="ECO:0000256" key="1">
    <source>
        <dbReference type="ARBA" id="ARBA00022603"/>
    </source>
</evidence>
<dbReference type="GO" id="GO:0008168">
    <property type="term" value="F:methyltransferase activity"/>
    <property type="evidence" value="ECO:0007669"/>
    <property type="project" value="UniProtKB-KW"/>
</dbReference>
<dbReference type="InterPro" id="IPR016461">
    <property type="entry name" value="COMT-like"/>
</dbReference>
<dbReference type="InterPro" id="IPR036388">
    <property type="entry name" value="WH-like_DNA-bd_sf"/>
</dbReference>
<feature type="domain" description="O-methyltransferase C-terminal" evidence="4">
    <location>
        <begin position="135"/>
        <end position="321"/>
    </location>
</feature>
<gene>
    <name evidence="6" type="ORF">ACFMB1_03240</name>
</gene>
<dbReference type="PANTHER" id="PTHR43712:SF2">
    <property type="entry name" value="O-METHYLTRANSFERASE CICE"/>
    <property type="match status" value="1"/>
</dbReference>
<dbReference type="Gene3D" id="3.40.50.150">
    <property type="entry name" value="Vaccinia Virus protein VP39"/>
    <property type="match status" value="1"/>
</dbReference>
<keyword evidence="3" id="KW-0949">S-adenosyl-L-methionine</keyword>
<keyword evidence="1 6" id="KW-0489">Methyltransferase</keyword>
<feature type="domain" description="O-methyltransferase dimerisation" evidence="5">
    <location>
        <begin position="27"/>
        <end position="92"/>
    </location>
</feature>
<protein>
    <submittedName>
        <fullName evidence="6">Methyltransferase</fullName>
    </submittedName>
</protein>
<dbReference type="PANTHER" id="PTHR43712">
    <property type="entry name" value="PUTATIVE (AFU_ORTHOLOGUE AFUA_4G14580)-RELATED"/>
    <property type="match status" value="1"/>
</dbReference>
<dbReference type="PROSITE" id="PS51683">
    <property type="entry name" value="SAM_OMT_II"/>
    <property type="match status" value="1"/>
</dbReference>
<dbReference type="Proteomes" id="UP001596116">
    <property type="component" value="Unassembled WGS sequence"/>
</dbReference>
<dbReference type="SUPFAM" id="SSF46785">
    <property type="entry name" value="Winged helix' DNA-binding domain"/>
    <property type="match status" value="1"/>
</dbReference>
<dbReference type="Gene3D" id="1.10.10.10">
    <property type="entry name" value="Winged helix-like DNA-binding domain superfamily/Winged helix DNA-binding domain"/>
    <property type="match status" value="1"/>
</dbReference>
<name>A0ABW1KU12_9PROT</name>
<evidence type="ECO:0000259" key="5">
    <source>
        <dbReference type="Pfam" id="PF08100"/>
    </source>
</evidence>
<keyword evidence="7" id="KW-1185">Reference proteome</keyword>
<dbReference type="InterPro" id="IPR036390">
    <property type="entry name" value="WH_DNA-bd_sf"/>
</dbReference>
<dbReference type="RefSeq" id="WP_379880130.1">
    <property type="nucleotide sequence ID" value="NZ_JBHPON010000001.1"/>
</dbReference>
<dbReference type="PIRSF" id="PIRSF005739">
    <property type="entry name" value="O-mtase"/>
    <property type="match status" value="1"/>
</dbReference>
<dbReference type="InterPro" id="IPR029063">
    <property type="entry name" value="SAM-dependent_MTases_sf"/>
</dbReference>
<organism evidence="6 7">
    <name type="scientific">Hyphococcus aureus</name>
    <dbReference type="NCBI Taxonomy" id="2666033"/>
    <lineage>
        <taxon>Bacteria</taxon>
        <taxon>Pseudomonadati</taxon>
        <taxon>Pseudomonadota</taxon>
        <taxon>Alphaproteobacteria</taxon>
        <taxon>Parvularculales</taxon>
        <taxon>Parvularculaceae</taxon>
        <taxon>Hyphococcus</taxon>
    </lineage>
</organism>
<proteinExistence type="predicted"/>
<dbReference type="EMBL" id="JBHPON010000001">
    <property type="protein sequence ID" value="MFC6034541.1"/>
    <property type="molecule type" value="Genomic_DNA"/>
</dbReference>
<reference evidence="6 7" key="1">
    <citation type="submission" date="2024-09" db="EMBL/GenBank/DDBJ databases">
        <authorList>
            <person name="Zhang Z.-H."/>
        </authorList>
    </citation>
    <scope>NUCLEOTIDE SEQUENCE [LARGE SCALE GENOMIC DNA]</scope>
    <source>
        <strain evidence="6 7">HHTR114</strain>
    </source>
</reference>
<keyword evidence="2" id="KW-0808">Transferase</keyword>
<accession>A0ABW1KU12</accession>
<evidence type="ECO:0000256" key="3">
    <source>
        <dbReference type="ARBA" id="ARBA00022691"/>
    </source>
</evidence>
<evidence type="ECO:0000259" key="4">
    <source>
        <dbReference type="Pfam" id="PF00891"/>
    </source>
</evidence>